<accession>A0A8B8HC16</accession>
<evidence type="ECO:0000313" key="2">
    <source>
        <dbReference type="Proteomes" id="UP000005203"/>
    </source>
</evidence>
<reference evidence="3" key="2">
    <citation type="submission" date="2025-04" db="UniProtKB">
        <authorList>
            <consortium name="RefSeq"/>
        </authorList>
    </citation>
    <scope>IDENTIFICATION</scope>
    <source>
        <strain evidence="3">DH4</strain>
        <tissue evidence="3">Whole body</tissue>
    </source>
</reference>
<dbReference type="EnsemblMetazoa" id="XM_026445786">
    <property type="protein sequence ID" value="XP_026301571"/>
    <property type="gene ID" value="LOC102656349"/>
</dbReference>
<evidence type="ECO:0000313" key="3">
    <source>
        <dbReference type="RefSeq" id="XP_026301571.1"/>
    </source>
</evidence>
<reference evidence="1" key="1">
    <citation type="submission" date="2021-01" db="UniProtKB">
        <authorList>
            <consortium name="EnsemblMetazoa"/>
        </authorList>
    </citation>
    <scope>IDENTIFICATION</scope>
    <source>
        <strain evidence="1">DH4</strain>
    </source>
</reference>
<evidence type="ECO:0000313" key="1">
    <source>
        <dbReference type="EnsemblMetazoa" id="XP_026301571"/>
    </source>
</evidence>
<dbReference type="GeneID" id="102656349"/>
<accession>A0A7M7MVS1</accession>
<keyword evidence="2" id="KW-1185">Reference proteome</keyword>
<dbReference type="Proteomes" id="UP000005203">
    <property type="component" value="Linkage group LG16"/>
</dbReference>
<organism evidence="1">
    <name type="scientific">Apis mellifera</name>
    <name type="common">Honeybee</name>
    <dbReference type="NCBI Taxonomy" id="7460"/>
    <lineage>
        <taxon>Eukaryota</taxon>
        <taxon>Metazoa</taxon>
        <taxon>Ecdysozoa</taxon>
        <taxon>Arthropoda</taxon>
        <taxon>Hexapoda</taxon>
        <taxon>Insecta</taxon>
        <taxon>Pterygota</taxon>
        <taxon>Neoptera</taxon>
        <taxon>Endopterygota</taxon>
        <taxon>Hymenoptera</taxon>
        <taxon>Apocrita</taxon>
        <taxon>Aculeata</taxon>
        <taxon>Apoidea</taxon>
        <taxon>Anthophila</taxon>
        <taxon>Apidae</taxon>
        <taxon>Apis</taxon>
    </lineage>
</organism>
<proteinExistence type="predicted"/>
<name>A0A7M7MVS1_APIME</name>
<sequence>MAGLPRICDIERQKWCCNSDLLLNIRVLAGNRVQCPKVTGSEFIDRSRMRGMSVSTLSKIRRSSIQWNSFHRGTIERKEAGYFCGTDRSRSCKTRDVMGQVETRA</sequence>
<dbReference type="AlphaFoldDB" id="A0A7M7MVS1"/>
<protein>
    <submittedName>
        <fullName evidence="3">Uncharacterized protein LOC102656349 isoform X2</fullName>
    </submittedName>
</protein>
<dbReference type="RefSeq" id="XP_026301571.1">
    <property type="nucleotide sequence ID" value="XM_026445786.1"/>
</dbReference>
<gene>
    <name evidence="3" type="primary">LOC102656349</name>
</gene>